<keyword evidence="6" id="KW-1185">Reference proteome</keyword>
<proteinExistence type="predicted"/>
<protein>
    <submittedName>
        <fullName evidence="4">Peptidase M42</fullName>
    </submittedName>
    <submittedName>
        <fullName evidence="3">Zinc peptidase, M42 family</fullName>
    </submittedName>
</protein>
<dbReference type="InterPro" id="IPR008007">
    <property type="entry name" value="Peptidase_M42"/>
</dbReference>
<keyword evidence="2" id="KW-0378">Hydrolase</keyword>
<dbReference type="RefSeq" id="WP_114838030.1">
    <property type="nucleotide sequence ID" value="NZ_CP031217.1"/>
</dbReference>
<dbReference type="KEGG" id="hbv:ABIV_0097"/>
<evidence type="ECO:0000256" key="1">
    <source>
        <dbReference type="ARBA" id="ARBA00022723"/>
    </source>
</evidence>
<dbReference type="AlphaFoldDB" id="A0AAX2A6E9"/>
<dbReference type="Proteomes" id="UP000289193">
    <property type="component" value="Unassembled WGS sequence"/>
</dbReference>
<accession>A0AAX2A6E9</accession>
<dbReference type="GO" id="GO:0016787">
    <property type="term" value="F:hydrolase activity"/>
    <property type="evidence" value="ECO:0007669"/>
    <property type="project" value="UniProtKB-KW"/>
</dbReference>
<dbReference type="GO" id="GO:0046872">
    <property type="term" value="F:metal ion binding"/>
    <property type="evidence" value="ECO:0007669"/>
    <property type="project" value="UniProtKB-KW"/>
</dbReference>
<evidence type="ECO:0000313" key="5">
    <source>
        <dbReference type="Proteomes" id="UP000253850"/>
    </source>
</evidence>
<evidence type="ECO:0000313" key="6">
    <source>
        <dbReference type="Proteomes" id="UP000289193"/>
    </source>
</evidence>
<dbReference type="EMBL" id="CP031217">
    <property type="protein sequence ID" value="AXH11137.1"/>
    <property type="molecule type" value="Genomic_DNA"/>
</dbReference>
<dbReference type="SUPFAM" id="SSF53187">
    <property type="entry name" value="Zn-dependent exopeptidases"/>
    <property type="match status" value="1"/>
</dbReference>
<evidence type="ECO:0000313" key="3">
    <source>
        <dbReference type="EMBL" id="AXH11137.1"/>
    </source>
</evidence>
<dbReference type="Gene3D" id="3.40.630.10">
    <property type="entry name" value="Zn peptidases"/>
    <property type="match status" value="1"/>
</dbReference>
<evidence type="ECO:0000313" key="4">
    <source>
        <dbReference type="EMBL" id="RXK09678.1"/>
    </source>
</evidence>
<organism evidence="4 6">
    <name type="scientific">Halarcobacter bivalviorum</name>
    <dbReference type="NCBI Taxonomy" id="663364"/>
    <lineage>
        <taxon>Bacteria</taxon>
        <taxon>Pseudomonadati</taxon>
        <taxon>Campylobacterota</taxon>
        <taxon>Epsilonproteobacteria</taxon>
        <taxon>Campylobacterales</taxon>
        <taxon>Arcobacteraceae</taxon>
        <taxon>Halarcobacter</taxon>
    </lineage>
</organism>
<dbReference type="PANTHER" id="PTHR32481:SF0">
    <property type="entry name" value="AMINOPEPTIDASE YPDE-RELATED"/>
    <property type="match status" value="1"/>
</dbReference>
<dbReference type="EMBL" id="PDKM01000004">
    <property type="protein sequence ID" value="RXK09678.1"/>
    <property type="molecule type" value="Genomic_DNA"/>
</dbReference>
<gene>
    <name evidence="3" type="ORF">ABIV_0097</name>
    <name evidence="4" type="ORF">CRV05_08055</name>
</gene>
<evidence type="ECO:0000256" key="2">
    <source>
        <dbReference type="ARBA" id="ARBA00022801"/>
    </source>
</evidence>
<name>A0AAX2A6E9_9BACT</name>
<reference evidence="4 6" key="1">
    <citation type="submission" date="2017-10" db="EMBL/GenBank/DDBJ databases">
        <title>Genomics of the genus Arcobacter.</title>
        <authorList>
            <person name="Perez-Cataluna A."/>
            <person name="Figueras M.J."/>
        </authorList>
    </citation>
    <scope>NUCLEOTIDE SEQUENCE [LARGE SCALE GENOMIC DNA]</scope>
    <source>
        <strain evidence="4 6">CECT 7835</strain>
    </source>
</reference>
<keyword evidence="1" id="KW-0479">Metal-binding</keyword>
<dbReference type="Pfam" id="PF05343">
    <property type="entry name" value="Peptidase_M42"/>
    <property type="match status" value="1"/>
</dbReference>
<dbReference type="PANTHER" id="PTHR32481">
    <property type="entry name" value="AMINOPEPTIDASE"/>
    <property type="match status" value="1"/>
</dbReference>
<sequence length="372" mass="42211">MKFRKLSIQKSSELIENIENFTAFLDTLKQLIRVPSVIGYEHSFFLYLKRELDELGIKTLYYDGILVAQGNEPNSGMLSAHIDRHGLVCTGPNEFQFAAFQSKNRIDLTGNSVSEQTYQTIASRFINQQVQAYEPWSGSYLGIGQITEVYMNEQINNLMFKIEGLEHLLPGTPVAFVDKLEINDELISAQLDNVISAAIIIYLYQNGYQGTAFFTAQEEAGRSWRFVYDWFKKNQITTSELLVLDTSPYNTRIEAELQDVVLRNRDANARFKSPLLKLLKNFCHKNNIDFSCKDSFIQEKNKKLSAENLPLLSLGSTELGRIVKESKGSIQGTTLQIPTTGYHTVEETATVKSIKSVLYILKSLLIKNESNI</sequence>
<dbReference type="InterPro" id="IPR051464">
    <property type="entry name" value="Peptidase_M42_aminopept"/>
</dbReference>
<dbReference type="Proteomes" id="UP000253850">
    <property type="component" value="Chromosome"/>
</dbReference>
<reference evidence="3 5" key="2">
    <citation type="submission" date="2018-07" db="EMBL/GenBank/DDBJ databases">
        <title>Complete genome of the Arcobacter bivalviorum type strain LMG 26154.</title>
        <authorList>
            <person name="Miller W.G."/>
            <person name="Yee E."/>
            <person name="Bono J.L."/>
        </authorList>
    </citation>
    <scope>NUCLEOTIDE SEQUENCE [LARGE SCALE GENOMIC DNA]</scope>
    <source>
        <strain evidence="3 5">LMG 26154</strain>
    </source>
</reference>